<evidence type="ECO:0000256" key="4">
    <source>
        <dbReference type="ARBA" id="ARBA00022475"/>
    </source>
</evidence>
<evidence type="ECO:0000256" key="5">
    <source>
        <dbReference type="ARBA" id="ARBA00022692"/>
    </source>
</evidence>
<evidence type="ECO:0000256" key="1">
    <source>
        <dbReference type="ARBA" id="ARBA00004651"/>
    </source>
</evidence>
<proteinExistence type="inferred from homology"/>
<evidence type="ECO:0000313" key="9">
    <source>
        <dbReference type="EMBL" id="RRO20719.1"/>
    </source>
</evidence>
<comment type="caution">
    <text evidence="9">The sequence shown here is derived from an EMBL/GenBank/DDBJ whole genome shotgun (WGS) entry which is preliminary data.</text>
</comment>
<dbReference type="InterPro" id="IPR002781">
    <property type="entry name" value="TM_pro_TauE-like"/>
</dbReference>
<dbReference type="RefSeq" id="WP_125088424.1">
    <property type="nucleotide sequence ID" value="NZ_RSAA01000001.1"/>
</dbReference>
<keyword evidence="3" id="KW-0813">Transport</keyword>
<dbReference type="Proteomes" id="UP000274515">
    <property type="component" value="Unassembled WGS sequence"/>
</dbReference>
<accession>A0A3R8P5P9</accession>
<protein>
    <recommendedName>
        <fullName evidence="8">Probable membrane transporter protein</fullName>
    </recommendedName>
</protein>
<feature type="transmembrane region" description="Helical" evidence="8">
    <location>
        <begin position="225"/>
        <end position="242"/>
    </location>
</feature>
<feature type="transmembrane region" description="Helical" evidence="8">
    <location>
        <begin position="29"/>
        <end position="51"/>
    </location>
</feature>
<dbReference type="OrthoDB" id="3481722at2"/>
<evidence type="ECO:0000256" key="3">
    <source>
        <dbReference type="ARBA" id="ARBA00022448"/>
    </source>
</evidence>
<comment type="subcellular location">
    <subcellularLocation>
        <location evidence="1 8">Cell membrane</location>
        <topology evidence="1 8">Multi-pass membrane protein</topology>
    </subcellularLocation>
</comment>
<sequence>MTAVLVLAAFCVAAAAVVGGITGFAASLLATPALLLLGFEVADVVVINLSATLGTRIAALRTLRRHVDWRAVGLLGGGGVPGAVAGAATASWVDREVLTAVAGAAVVLAGIHLLLTRNSEVRRSAGSASFLAAGTLGGYLSTTISLNGPPVAILLGATRRTPTQHVADFAGYFVAVNTMSLGTLAVAGRFDAHLLWPVLPVLLGAALVGNRVGMRLHPRVPARSFRTAVAVLVISAGLATLVA</sequence>
<keyword evidence="4 8" id="KW-1003">Cell membrane</keyword>
<comment type="similarity">
    <text evidence="2 8">Belongs to the 4-toluene sulfonate uptake permease (TSUP) (TC 2.A.102) family.</text>
</comment>
<reference evidence="9 10" key="1">
    <citation type="submission" date="2018-11" db="EMBL/GenBank/DDBJ databases">
        <title>Saccharopolyspora rhizosphaerae sp. nov., an actinomycete isolated from rhizosphere soil in Thailand.</title>
        <authorList>
            <person name="Intra B."/>
            <person name="Euanorasetr J."/>
            <person name="Take A."/>
            <person name="Inahashi Y."/>
            <person name="Mori M."/>
            <person name="Panbangred W."/>
            <person name="Matsumoto A."/>
        </authorList>
    </citation>
    <scope>NUCLEOTIDE SEQUENCE [LARGE SCALE GENOMIC DNA]</scope>
    <source>
        <strain evidence="9 10">H219</strain>
    </source>
</reference>
<dbReference type="GO" id="GO:0005886">
    <property type="term" value="C:plasma membrane"/>
    <property type="evidence" value="ECO:0007669"/>
    <property type="project" value="UniProtKB-SubCell"/>
</dbReference>
<feature type="transmembrane region" description="Helical" evidence="8">
    <location>
        <begin position="97"/>
        <end position="115"/>
    </location>
</feature>
<gene>
    <name evidence="9" type="ORF">EIL87_02360</name>
</gene>
<evidence type="ECO:0000313" key="10">
    <source>
        <dbReference type="Proteomes" id="UP000274515"/>
    </source>
</evidence>
<feature type="transmembrane region" description="Helical" evidence="8">
    <location>
        <begin position="194"/>
        <end position="213"/>
    </location>
</feature>
<keyword evidence="5 8" id="KW-0812">Transmembrane</keyword>
<keyword evidence="6 8" id="KW-1133">Transmembrane helix</keyword>
<organism evidence="9 10">
    <name type="scientific">Saccharopolyspora rhizosphaerae</name>
    <dbReference type="NCBI Taxonomy" id="2492662"/>
    <lineage>
        <taxon>Bacteria</taxon>
        <taxon>Bacillati</taxon>
        <taxon>Actinomycetota</taxon>
        <taxon>Actinomycetes</taxon>
        <taxon>Pseudonocardiales</taxon>
        <taxon>Pseudonocardiaceae</taxon>
        <taxon>Saccharopolyspora</taxon>
    </lineage>
</organism>
<feature type="transmembrane region" description="Helical" evidence="8">
    <location>
        <begin position="169"/>
        <end position="188"/>
    </location>
</feature>
<evidence type="ECO:0000256" key="8">
    <source>
        <dbReference type="RuleBase" id="RU363041"/>
    </source>
</evidence>
<dbReference type="AlphaFoldDB" id="A0A3R8P5P9"/>
<keyword evidence="7 8" id="KW-0472">Membrane</keyword>
<dbReference type="PANTHER" id="PTHR30269:SF37">
    <property type="entry name" value="MEMBRANE TRANSPORTER PROTEIN"/>
    <property type="match status" value="1"/>
</dbReference>
<name>A0A3R8P5P9_9PSEU</name>
<dbReference type="PANTHER" id="PTHR30269">
    <property type="entry name" value="TRANSMEMBRANE PROTEIN YFCA"/>
    <property type="match status" value="1"/>
</dbReference>
<keyword evidence="10" id="KW-1185">Reference proteome</keyword>
<evidence type="ECO:0000256" key="7">
    <source>
        <dbReference type="ARBA" id="ARBA00023136"/>
    </source>
</evidence>
<dbReference type="InterPro" id="IPR052017">
    <property type="entry name" value="TSUP"/>
</dbReference>
<evidence type="ECO:0000256" key="6">
    <source>
        <dbReference type="ARBA" id="ARBA00022989"/>
    </source>
</evidence>
<dbReference type="Pfam" id="PF01925">
    <property type="entry name" value="TauE"/>
    <property type="match status" value="1"/>
</dbReference>
<evidence type="ECO:0000256" key="2">
    <source>
        <dbReference type="ARBA" id="ARBA00009142"/>
    </source>
</evidence>
<dbReference type="EMBL" id="RSAA01000001">
    <property type="protein sequence ID" value="RRO20719.1"/>
    <property type="molecule type" value="Genomic_DNA"/>
</dbReference>
<feature type="transmembrane region" description="Helical" evidence="8">
    <location>
        <begin position="72"/>
        <end position="91"/>
    </location>
</feature>